<evidence type="ECO:0000256" key="4">
    <source>
        <dbReference type="ARBA" id="ARBA00022989"/>
    </source>
</evidence>
<evidence type="ECO:0000259" key="7">
    <source>
        <dbReference type="Pfam" id="PF00892"/>
    </source>
</evidence>
<evidence type="ECO:0000256" key="2">
    <source>
        <dbReference type="ARBA" id="ARBA00007362"/>
    </source>
</evidence>
<keyword evidence="4 6" id="KW-1133">Transmembrane helix</keyword>
<evidence type="ECO:0000313" key="9">
    <source>
        <dbReference type="Proteomes" id="UP000620559"/>
    </source>
</evidence>
<dbReference type="GO" id="GO:0016020">
    <property type="term" value="C:membrane"/>
    <property type="evidence" value="ECO:0007669"/>
    <property type="project" value="UniProtKB-SubCell"/>
</dbReference>
<dbReference type="EMBL" id="JADEWL010000011">
    <property type="protein sequence ID" value="MBE9212140.1"/>
    <property type="molecule type" value="Genomic_DNA"/>
</dbReference>
<feature type="transmembrane region" description="Helical" evidence="6">
    <location>
        <begin position="21"/>
        <end position="39"/>
    </location>
</feature>
<evidence type="ECO:0000256" key="1">
    <source>
        <dbReference type="ARBA" id="ARBA00004141"/>
    </source>
</evidence>
<keyword evidence="3 6" id="KW-0812">Transmembrane</keyword>
<evidence type="ECO:0000256" key="3">
    <source>
        <dbReference type="ARBA" id="ARBA00022692"/>
    </source>
</evidence>
<name>A0A8J7JTH2_9CYAN</name>
<comment type="similarity">
    <text evidence="2">Belongs to the EamA transporter family.</text>
</comment>
<feature type="transmembrane region" description="Helical" evidence="6">
    <location>
        <begin position="45"/>
        <end position="63"/>
    </location>
</feature>
<comment type="caution">
    <text evidence="8">The sequence shown here is derived from an EMBL/GenBank/DDBJ whole genome shotgun (WGS) entry which is preliminary data.</text>
</comment>
<evidence type="ECO:0000313" key="8">
    <source>
        <dbReference type="EMBL" id="MBE9212140.1"/>
    </source>
</evidence>
<feature type="domain" description="EamA" evidence="7">
    <location>
        <begin position="2"/>
        <end position="63"/>
    </location>
</feature>
<comment type="subcellular location">
    <subcellularLocation>
        <location evidence="1">Membrane</location>
        <topology evidence="1">Multi-pass membrane protein</topology>
    </subcellularLocation>
</comment>
<evidence type="ECO:0000256" key="6">
    <source>
        <dbReference type="SAM" id="Phobius"/>
    </source>
</evidence>
<protein>
    <submittedName>
        <fullName evidence="8">DMT family transporter</fullName>
    </submittedName>
</protein>
<dbReference type="InterPro" id="IPR050638">
    <property type="entry name" value="AA-Vitamin_Transporters"/>
</dbReference>
<proteinExistence type="inferred from homology"/>
<dbReference type="Gene3D" id="1.10.3730.20">
    <property type="match status" value="1"/>
</dbReference>
<dbReference type="RefSeq" id="WP_193917800.1">
    <property type="nucleotide sequence ID" value="NZ_JADEWL010000011.1"/>
</dbReference>
<dbReference type="InterPro" id="IPR000620">
    <property type="entry name" value="EamA_dom"/>
</dbReference>
<dbReference type="AlphaFoldDB" id="A0A8J7JTH2"/>
<gene>
    <name evidence="8" type="ORF">IQ247_05335</name>
</gene>
<accession>A0A8J7JTH2</accession>
<dbReference type="InterPro" id="IPR037185">
    <property type="entry name" value="EmrE-like"/>
</dbReference>
<reference evidence="8" key="1">
    <citation type="submission" date="2020-10" db="EMBL/GenBank/DDBJ databases">
        <authorList>
            <person name="Castelo-Branco R."/>
            <person name="Eusebio N."/>
            <person name="Adriana R."/>
            <person name="Vieira A."/>
            <person name="Brugerolle De Fraissinette N."/>
            <person name="Rezende De Castro R."/>
            <person name="Schneider M.P."/>
            <person name="Vasconcelos V."/>
            <person name="Leao P.N."/>
        </authorList>
    </citation>
    <scope>NUCLEOTIDE SEQUENCE</scope>
    <source>
        <strain evidence="8">LEGE 06105</strain>
    </source>
</reference>
<dbReference type="PANTHER" id="PTHR32322">
    <property type="entry name" value="INNER MEMBRANE TRANSPORTER"/>
    <property type="match status" value="1"/>
</dbReference>
<evidence type="ECO:0000256" key="5">
    <source>
        <dbReference type="ARBA" id="ARBA00023136"/>
    </source>
</evidence>
<organism evidence="8 9">
    <name type="scientific">Plectonema cf. radiosum LEGE 06105</name>
    <dbReference type="NCBI Taxonomy" id="945769"/>
    <lineage>
        <taxon>Bacteria</taxon>
        <taxon>Bacillati</taxon>
        <taxon>Cyanobacteriota</taxon>
        <taxon>Cyanophyceae</taxon>
        <taxon>Oscillatoriophycideae</taxon>
        <taxon>Oscillatoriales</taxon>
        <taxon>Microcoleaceae</taxon>
        <taxon>Plectonema</taxon>
    </lineage>
</organism>
<dbReference type="Proteomes" id="UP000620559">
    <property type="component" value="Unassembled WGS sequence"/>
</dbReference>
<dbReference type="SUPFAM" id="SSF103481">
    <property type="entry name" value="Multidrug resistance efflux transporter EmrE"/>
    <property type="match status" value="1"/>
</dbReference>
<dbReference type="Pfam" id="PF00892">
    <property type="entry name" value="EamA"/>
    <property type="match status" value="1"/>
</dbReference>
<keyword evidence="9" id="KW-1185">Reference proteome</keyword>
<sequence>MSTALAYILYFRLIQNIGVTKSLTVTYLIPIFAMLWGMLFLKEPITTSMIIGCFLILSGVAIANN</sequence>
<keyword evidence="5 6" id="KW-0472">Membrane</keyword>
<dbReference type="PANTHER" id="PTHR32322:SF2">
    <property type="entry name" value="EAMA DOMAIN-CONTAINING PROTEIN"/>
    <property type="match status" value="1"/>
</dbReference>